<feature type="transmembrane region" description="Helical" evidence="7">
    <location>
        <begin position="1255"/>
        <end position="1275"/>
    </location>
</feature>
<dbReference type="GO" id="GO:0038092">
    <property type="term" value="P:nodal signaling pathway"/>
    <property type="evidence" value="ECO:0007669"/>
    <property type="project" value="TreeGrafter"/>
</dbReference>
<dbReference type="InterPro" id="IPR000742">
    <property type="entry name" value="EGF"/>
</dbReference>
<dbReference type="GO" id="GO:0005509">
    <property type="term" value="F:calcium ion binding"/>
    <property type="evidence" value="ECO:0007669"/>
    <property type="project" value="InterPro"/>
</dbReference>
<feature type="disulfide bond" evidence="5">
    <location>
        <begin position="1099"/>
        <end position="1108"/>
    </location>
</feature>
<dbReference type="PROSITE" id="PS50835">
    <property type="entry name" value="IG_LIKE"/>
    <property type="match status" value="1"/>
</dbReference>
<evidence type="ECO:0000313" key="11">
    <source>
        <dbReference type="EMBL" id="CAH1259110.1"/>
    </source>
</evidence>
<keyword evidence="12" id="KW-1185">Reference proteome</keyword>
<dbReference type="PROSITE" id="PS51233">
    <property type="entry name" value="VWFD"/>
    <property type="match status" value="1"/>
</dbReference>
<keyword evidence="7" id="KW-0472">Membrane</keyword>
<dbReference type="GO" id="GO:0005576">
    <property type="term" value="C:extracellular region"/>
    <property type="evidence" value="ECO:0007669"/>
    <property type="project" value="TreeGrafter"/>
</dbReference>
<organism evidence="11 12">
    <name type="scientific">Branchiostoma lanceolatum</name>
    <name type="common">Common lancelet</name>
    <name type="synonym">Amphioxus lanceolatum</name>
    <dbReference type="NCBI Taxonomy" id="7740"/>
    <lineage>
        <taxon>Eukaryota</taxon>
        <taxon>Metazoa</taxon>
        <taxon>Chordata</taxon>
        <taxon>Cephalochordata</taxon>
        <taxon>Leptocardii</taxon>
        <taxon>Amphioxiformes</taxon>
        <taxon>Branchiostomatidae</taxon>
        <taxon>Branchiostoma</taxon>
    </lineage>
</organism>
<dbReference type="Proteomes" id="UP000838412">
    <property type="component" value="Chromosome 3"/>
</dbReference>
<keyword evidence="2" id="KW-0175">Coiled coil</keyword>
<dbReference type="PANTHER" id="PTHR14949">
    <property type="entry name" value="EGF-LIKE-DOMAIN, MULTIPLE 7, 8"/>
    <property type="match status" value="1"/>
</dbReference>
<dbReference type="FunFam" id="2.10.25.10:FF:000001">
    <property type="entry name" value="Tenascin C"/>
    <property type="match status" value="1"/>
</dbReference>
<dbReference type="EMBL" id="OV696688">
    <property type="protein sequence ID" value="CAH1259110.1"/>
    <property type="molecule type" value="Genomic_DNA"/>
</dbReference>
<dbReference type="Pfam" id="PF26129">
    <property type="entry name" value="Vwde"/>
    <property type="match status" value="1"/>
</dbReference>
<dbReference type="Gene3D" id="2.10.25.10">
    <property type="entry name" value="Laminin"/>
    <property type="match status" value="5"/>
</dbReference>
<dbReference type="InterPro" id="IPR018097">
    <property type="entry name" value="EGF_Ca-bd_CS"/>
</dbReference>
<accession>A0A8J9ZRR0</accession>
<feature type="domain" description="VWFD" evidence="10">
    <location>
        <begin position="339"/>
        <end position="542"/>
    </location>
</feature>
<dbReference type="InterPro" id="IPR013783">
    <property type="entry name" value="Ig-like_fold"/>
</dbReference>
<dbReference type="SMART" id="SM00179">
    <property type="entry name" value="EGF_CA"/>
    <property type="match status" value="2"/>
</dbReference>
<dbReference type="PROSITE" id="PS50026">
    <property type="entry name" value="EGF_3"/>
    <property type="match status" value="1"/>
</dbReference>
<dbReference type="GO" id="GO:0009986">
    <property type="term" value="C:cell surface"/>
    <property type="evidence" value="ECO:0007669"/>
    <property type="project" value="TreeGrafter"/>
</dbReference>
<dbReference type="Pfam" id="PF23106">
    <property type="entry name" value="EGF_Teneurin"/>
    <property type="match status" value="1"/>
</dbReference>
<feature type="domain" description="Ig-like" evidence="9">
    <location>
        <begin position="99"/>
        <end position="190"/>
    </location>
</feature>
<dbReference type="SUPFAM" id="SSF57196">
    <property type="entry name" value="EGF/Laminin"/>
    <property type="match status" value="2"/>
</dbReference>
<dbReference type="InterPro" id="IPR001881">
    <property type="entry name" value="EGF-like_Ca-bd_dom"/>
</dbReference>
<proteinExistence type="predicted"/>
<keyword evidence="3 5" id="KW-1015">Disulfide bond</keyword>
<dbReference type="PROSITE" id="PS01186">
    <property type="entry name" value="EGF_2"/>
    <property type="match status" value="1"/>
</dbReference>
<dbReference type="InterPro" id="IPR001846">
    <property type="entry name" value="VWF_type-D"/>
</dbReference>
<dbReference type="CDD" id="cd00054">
    <property type="entry name" value="EGF_CA"/>
    <property type="match status" value="1"/>
</dbReference>
<dbReference type="GO" id="GO:0038100">
    <property type="term" value="F:nodal binding"/>
    <property type="evidence" value="ECO:0007669"/>
    <property type="project" value="TreeGrafter"/>
</dbReference>
<evidence type="ECO:0000313" key="12">
    <source>
        <dbReference type="Proteomes" id="UP000838412"/>
    </source>
</evidence>
<dbReference type="InterPro" id="IPR007110">
    <property type="entry name" value="Ig-like_dom"/>
</dbReference>
<keyword evidence="7" id="KW-0812">Transmembrane</keyword>
<evidence type="ECO:0000259" key="8">
    <source>
        <dbReference type="PROSITE" id="PS50026"/>
    </source>
</evidence>
<comment type="caution">
    <text evidence="5">Lacks conserved residue(s) required for the propagation of feature annotation.</text>
</comment>
<evidence type="ECO:0000259" key="10">
    <source>
        <dbReference type="PROSITE" id="PS51233"/>
    </source>
</evidence>
<dbReference type="InterPro" id="IPR058727">
    <property type="entry name" value="Helical_Vwde"/>
</dbReference>
<dbReference type="InterPro" id="IPR000152">
    <property type="entry name" value="EGF-type_Asp/Asn_hydroxyl_site"/>
</dbReference>
<feature type="domain" description="EGF-like" evidence="8">
    <location>
        <begin position="1074"/>
        <end position="1109"/>
    </location>
</feature>
<feature type="disulfide bond" evidence="5">
    <location>
        <begin position="1078"/>
        <end position="1088"/>
    </location>
</feature>
<dbReference type="GO" id="GO:0007368">
    <property type="term" value="P:determination of left/right symmetry"/>
    <property type="evidence" value="ECO:0007669"/>
    <property type="project" value="TreeGrafter"/>
</dbReference>
<dbReference type="PANTHER" id="PTHR14949:SF54">
    <property type="entry name" value="VWFD DOMAIN-CONTAINING PROTEIN"/>
    <property type="match status" value="1"/>
</dbReference>
<protein>
    <submittedName>
        <fullName evidence="11">VWDE protein</fullName>
    </submittedName>
</protein>
<dbReference type="PROSITE" id="PS00022">
    <property type="entry name" value="EGF_1"/>
    <property type="match status" value="1"/>
</dbReference>
<evidence type="ECO:0000256" key="7">
    <source>
        <dbReference type="SAM" id="Phobius"/>
    </source>
</evidence>
<evidence type="ECO:0000256" key="5">
    <source>
        <dbReference type="PROSITE-ProRule" id="PRU00076"/>
    </source>
</evidence>
<evidence type="ECO:0000256" key="1">
    <source>
        <dbReference type="ARBA" id="ARBA00022729"/>
    </source>
</evidence>
<evidence type="ECO:0000256" key="4">
    <source>
        <dbReference type="ARBA" id="ARBA00023180"/>
    </source>
</evidence>
<keyword evidence="5" id="KW-0245">EGF-like domain</keyword>
<dbReference type="OrthoDB" id="5989069at2759"/>
<name>A0A8J9ZRR0_BRALA</name>
<dbReference type="Gene3D" id="2.60.40.10">
    <property type="entry name" value="Immunoglobulins"/>
    <property type="match status" value="1"/>
</dbReference>
<feature type="region of interest" description="Disordered" evidence="6">
    <location>
        <begin position="1293"/>
        <end position="1317"/>
    </location>
</feature>
<keyword evidence="7" id="KW-1133">Transmembrane helix</keyword>
<dbReference type="Pfam" id="PF00094">
    <property type="entry name" value="VWD"/>
    <property type="match status" value="1"/>
</dbReference>
<evidence type="ECO:0000256" key="3">
    <source>
        <dbReference type="ARBA" id="ARBA00023157"/>
    </source>
</evidence>
<dbReference type="GO" id="GO:0070697">
    <property type="term" value="F:activin receptor binding"/>
    <property type="evidence" value="ECO:0007669"/>
    <property type="project" value="TreeGrafter"/>
</dbReference>
<dbReference type="PROSITE" id="PS00010">
    <property type="entry name" value="ASX_HYDROXYL"/>
    <property type="match status" value="1"/>
</dbReference>
<dbReference type="SMART" id="SM00181">
    <property type="entry name" value="EGF"/>
    <property type="match status" value="6"/>
</dbReference>
<reference evidence="11" key="1">
    <citation type="submission" date="2022-01" db="EMBL/GenBank/DDBJ databases">
        <authorList>
            <person name="Braso-Vives M."/>
        </authorList>
    </citation>
    <scope>NUCLEOTIDE SEQUENCE</scope>
</reference>
<gene>
    <name evidence="11" type="primary">VWDE</name>
    <name evidence="11" type="ORF">BLAG_LOCUS16492</name>
</gene>
<sequence length="1317" mass="142588">MKHFEVIYTRNVIEFLNSSDFIRGRSLSTGVSQDVCHRRLLRVLLDIKVKNCDDSYFVYLLPHTSNCPEAYCAGTEVPCPAGENSENFGFTPNCTANFPTIEMKPQLTNGTRNGEVVMFCDFDPPPWDNLTVEVFWTADGDVIDEATLVNGEDQSVLDQAHLKLGMGKEISCKVRGRYEDGGAPGTLEVSNGFFAGMKILKKVFTVDEDGPTNSIQLQPTLPLDCSFGYLAPYCFVSIPVTFEEESRRLCGGDGVPQVVADGTKIPSIGNDCPFKYGVDDWGGIIELPVIAVRDSQVDGLGYMKVKFGPFSSGQSDLWAGYQLEDVEILSVDKDSIGDVTCTSTGDPHYTTFDGRYYHVYEQGTFTLYKHQTLPIEVQTRTRLCFGDNVACNCGVAVRSGNETLILTKCTDGVQRYNFSSGTWTTYDGFLASRIDHYGPVGEDINFYQASDSRFYVFLPTGSLIDILVTGDGVNPYIDISIRPSVDDKRKTSGLCGTFDGNITNDGLHSDISTVSTIHENQVMSNGNSAFVNSWRVEDDDNIFMGNVHPSPPSEIERRYCSCVKRPVAGDGREHNIHCKISPAYDCVAKQLKSRRGVQPMENNGARKRRDTSYNDEVYDDDMFGFDNSVPTAPAVAPSWPAPNGMTEAETRAYCEDNLVNSPSGKLCTLLLGDTLDTASMVESCVVDIQATGNTVFVQTAITSLEARCSDALYKNLTYWTSNISNVTGNVTSEPPSFFFETVSCPSNCSGRGICEKGECICQKGFEGPSCSIETDAPPKAYFIPKDGLCDTNTRPCERTPVIGKDFLQSGNLTCSLQTAQIDGNGVQLLPDPVANIAVPATFEDESRVICPLPPSRVRRSTSAGHRTTAEATLVSISNDGVRFSPPVLLITYDAVCQDCNVTGFCVLRNNSCEIDGACYADGDTQIGNWCKQCVPAVNVSTWSDRQDNAPPVFEPTGNIIAFINNQLDFTVKAEDPENRPHLSYSLVGAPPDPDLSLTSAGQLKWTPKQNSTIVVNVMAADECGLSSTESLTVTARDCPCQHGGSCPSFALDSPDNINCTCSGTGFTGQMCDVDVDECLDSPCDHGVCNNTVGGFHCDCEQYYTGPLCDQETPCFSNPCPDNGTCADIPGAIQCTICPEGSPVDSSLCVIIEIPLDPCSSNPCYPDVTCDVVDDVYTCGPCPAGLTGDGVNCVEDVGCSSKPCYPEVTCTDVPGGHECGDCPHGMTGDGKNCTEDTVTGVTDQQGFSWYEQPANIALLSVGAVVLAAALIGVAVWRVKAHNVTRGKVGDLPLEERRKSDDPQDLHVEEMSDQDCEHD</sequence>
<dbReference type="InterPro" id="IPR050969">
    <property type="entry name" value="Dev_Signal_Modulators"/>
</dbReference>
<dbReference type="PROSITE" id="PS01187">
    <property type="entry name" value="EGF_CA"/>
    <property type="match status" value="1"/>
</dbReference>
<evidence type="ECO:0000256" key="6">
    <source>
        <dbReference type="SAM" id="MobiDB-lite"/>
    </source>
</evidence>
<keyword evidence="1" id="KW-0732">Signal</keyword>
<evidence type="ECO:0000259" key="9">
    <source>
        <dbReference type="PROSITE" id="PS50835"/>
    </source>
</evidence>
<keyword evidence="4" id="KW-0325">Glycoprotein</keyword>
<dbReference type="GO" id="GO:0007507">
    <property type="term" value="P:heart development"/>
    <property type="evidence" value="ECO:0007669"/>
    <property type="project" value="TreeGrafter"/>
</dbReference>
<evidence type="ECO:0000256" key="2">
    <source>
        <dbReference type="ARBA" id="ARBA00023054"/>
    </source>
</evidence>
<dbReference type="GO" id="GO:0009952">
    <property type="term" value="P:anterior/posterior pattern specification"/>
    <property type="evidence" value="ECO:0007669"/>
    <property type="project" value="TreeGrafter"/>
</dbReference>